<protein>
    <recommendedName>
        <fullName evidence="4">DUF4283 domain-containing protein</fullName>
    </recommendedName>
</protein>
<dbReference type="Proteomes" id="UP001172457">
    <property type="component" value="Chromosome 7"/>
</dbReference>
<evidence type="ECO:0000313" key="3">
    <source>
        <dbReference type="Proteomes" id="UP001172457"/>
    </source>
</evidence>
<dbReference type="InterPro" id="IPR040256">
    <property type="entry name" value="At4g02000-like"/>
</dbReference>
<dbReference type="PANTHER" id="PTHR31286:SF99">
    <property type="entry name" value="DUF4283 DOMAIN-CONTAINING PROTEIN"/>
    <property type="match status" value="1"/>
</dbReference>
<gene>
    <name evidence="2" type="ORF">OSB04_028484</name>
</gene>
<feature type="compositionally biased region" description="Basic and acidic residues" evidence="1">
    <location>
        <begin position="298"/>
        <end position="316"/>
    </location>
</feature>
<dbReference type="EMBL" id="JARYMX010000007">
    <property type="protein sequence ID" value="KAJ9541978.1"/>
    <property type="molecule type" value="Genomic_DNA"/>
</dbReference>
<proteinExistence type="predicted"/>
<feature type="region of interest" description="Disordered" evidence="1">
    <location>
        <begin position="253"/>
        <end position="276"/>
    </location>
</feature>
<keyword evidence="3" id="KW-1185">Reference proteome</keyword>
<sequence length="418" mass="45705">MNSNGVFFFKFNDVGGCSQVVEQGPLMIRGVPLFVAQWDPTKGLTKPIHTSCPLWIKLHNIPLVAFNKEGISRIASALGVPKQMDACTASMCDKSWGRPSFAKVLVEVWAVGELKKELEVVIPDVNGGDDSRVRIRVEYIWEPSQCSHCLVFGHKLASCAKAVASQQKQKKSSKVIDSEGFVTVEKRQWRPKNVDQPSSSGSKLDDGNVIVDTAIHIEKAPIAEATSNLELGVQHSLSMEKIPVEVVHTTEPKQTTVDVNKGSDRGKGVQSTKPVQSFVKPLDVPVRSILKNPNRFSVLDHEGGTGTEGGKKDSTGKTKRSSPTQPPGGGIPKARINGLNSSSKQSEVRDLIKEKGINICALLETHVKVDSLASVCTKVFGRWSWVSNHSHSDFGTRIIVAWDDSVFDIMLSMLSFIW</sequence>
<comment type="caution">
    <text evidence="2">The sequence shown here is derived from an EMBL/GenBank/DDBJ whole genome shotgun (WGS) entry which is preliminary data.</text>
</comment>
<evidence type="ECO:0000313" key="2">
    <source>
        <dbReference type="EMBL" id="KAJ9541978.1"/>
    </source>
</evidence>
<name>A0AA38SGK4_9ASTR</name>
<reference evidence="2" key="1">
    <citation type="submission" date="2023-03" db="EMBL/GenBank/DDBJ databases">
        <title>Chromosome-scale reference genome and RAD-based genetic map of yellow starthistle (Centaurea solstitialis) reveal putative structural variation and QTLs associated with invader traits.</title>
        <authorList>
            <person name="Reatini B."/>
            <person name="Cang F.A."/>
            <person name="Jiang Q."/>
            <person name="Mckibben M.T.W."/>
            <person name="Barker M.S."/>
            <person name="Rieseberg L.H."/>
            <person name="Dlugosch K.M."/>
        </authorList>
    </citation>
    <scope>NUCLEOTIDE SEQUENCE</scope>
    <source>
        <strain evidence="2">CAN-66</strain>
        <tissue evidence="2">Leaf</tissue>
    </source>
</reference>
<evidence type="ECO:0008006" key="4">
    <source>
        <dbReference type="Google" id="ProtNLM"/>
    </source>
</evidence>
<dbReference type="PANTHER" id="PTHR31286">
    <property type="entry name" value="GLYCINE-RICH CELL WALL STRUCTURAL PROTEIN 1.8-LIKE"/>
    <property type="match status" value="1"/>
</dbReference>
<dbReference type="AlphaFoldDB" id="A0AA38SGK4"/>
<feature type="region of interest" description="Disordered" evidence="1">
    <location>
        <begin position="295"/>
        <end position="342"/>
    </location>
</feature>
<organism evidence="2 3">
    <name type="scientific">Centaurea solstitialis</name>
    <name type="common">yellow star-thistle</name>
    <dbReference type="NCBI Taxonomy" id="347529"/>
    <lineage>
        <taxon>Eukaryota</taxon>
        <taxon>Viridiplantae</taxon>
        <taxon>Streptophyta</taxon>
        <taxon>Embryophyta</taxon>
        <taxon>Tracheophyta</taxon>
        <taxon>Spermatophyta</taxon>
        <taxon>Magnoliopsida</taxon>
        <taxon>eudicotyledons</taxon>
        <taxon>Gunneridae</taxon>
        <taxon>Pentapetalae</taxon>
        <taxon>asterids</taxon>
        <taxon>campanulids</taxon>
        <taxon>Asterales</taxon>
        <taxon>Asteraceae</taxon>
        <taxon>Carduoideae</taxon>
        <taxon>Cardueae</taxon>
        <taxon>Centaureinae</taxon>
        <taxon>Centaurea</taxon>
    </lineage>
</organism>
<accession>A0AA38SGK4</accession>
<evidence type="ECO:0000256" key="1">
    <source>
        <dbReference type="SAM" id="MobiDB-lite"/>
    </source>
</evidence>